<dbReference type="NCBIfam" id="NF002600">
    <property type="entry name" value="PRK02256.1"/>
    <property type="match status" value="1"/>
</dbReference>
<evidence type="ECO:0000313" key="12">
    <source>
        <dbReference type="Proteomes" id="UP000824130"/>
    </source>
</evidence>
<keyword evidence="3 9" id="KW-0031">Aminopeptidase</keyword>
<dbReference type="PANTHER" id="PTHR28570">
    <property type="entry name" value="ASPARTYL AMINOPEPTIDASE"/>
    <property type="match status" value="1"/>
</dbReference>
<dbReference type="Proteomes" id="UP000824130">
    <property type="component" value="Unassembled WGS sequence"/>
</dbReference>
<evidence type="ECO:0000256" key="7">
    <source>
        <dbReference type="ARBA" id="ARBA00022833"/>
    </source>
</evidence>
<gene>
    <name evidence="11" type="ORF">IAD25_07950</name>
</gene>
<reference evidence="11" key="1">
    <citation type="submission" date="2020-10" db="EMBL/GenBank/DDBJ databases">
        <authorList>
            <person name="Gilroy R."/>
        </authorList>
    </citation>
    <scope>NUCLEOTIDE SEQUENCE</scope>
    <source>
        <strain evidence="11">ChiSjej4B22-8349</strain>
    </source>
</reference>
<dbReference type="EC" id="3.4.11.-" evidence="10"/>
<evidence type="ECO:0000256" key="9">
    <source>
        <dbReference type="RuleBase" id="RU004386"/>
    </source>
</evidence>
<dbReference type="SUPFAM" id="SSF101821">
    <property type="entry name" value="Aminopeptidase/glucanase lid domain"/>
    <property type="match status" value="1"/>
</dbReference>
<evidence type="ECO:0000313" key="11">
    <source>
        <dbReference type="EMBL" id="HIU96619.1"/>
    </source>
</evidence>
<evidence type="ECO:0000256" key="5">
    <source>
        <dbReference type="ARBA" id="ARBA00022723"/>
    </source>
</evidence>
<evidence type="ECO:0000256" key="2">
    <source>
        <dbReference type="ARBA" id="ARBA00008290"/>
    </source>
</evidence>
<dbReference type="GO" id="GO:0006508">
    <property type="term" value="P:proteolysis"/>
    <property type="evidence" value="ECO:0007669"/>
    <property type="project" value="UniProtKB-KW"/>
</dbReference>
<dbReference type="GO" id="GO:0008270">
    <property type="term" value="F:zinc ion binding"/>
    <property type="evidence" value="ECO:0007669"/>
    <property type="project" value="InterPro"/>
</dbReference>
<reference evidence="11" key="2">
    <citation type="journal article" date="2021" name="PeerJ">
        <title>Extensive microbial diversity within the chicken gut microbiome revealed by metagenomics and culture.</title>
        <authorList>
            <person name="Gilroy R."/>
            <person name="Ravi A."/>
            <person name="Getino M."/>
            <person name="Pursley I."/>
            <person name="Horton D.L."/>
            <person name="Alikhan N.F."/>
            <person name="Baker D."/>
            <person name="Gharbi K."/>
            <person name="Hall N."/>
            <person name="Watson M."/>
            <person name="Adriaenssens E.M."/>
            <person name="Foster-Nyarko E."/>
            <person name="Jarju S."/>
            <person name="Secka A."/>
            <person name="Antonio M."/>
            <person name="Oren A."/>
            <person name="Chaudhuri R.R."/>
            <person name="La Ragione R."/>
            <person name="Hildebrand F."/>
            <person name="Pallen M.J."/>
        </authorList>
    </citation>
    <scope>NUCLEOTIDE SEQUENCE</scope>
    <source>
        <strain evidence="11">ChiSjej4B22-8349</strain>
    </source>
</reference>
<dbReference type="InterPro" id="IPR001948">
    <property type="entry name" value="Peptidase_M18"/>
</dbReference>
<keyword evidence="6 9" id="KW-0378">Hydrolase</keyword>
<protein>
    <recommendedName>
        <fullName evidence="10">M18 family aminopeptidase</fullName>
        <ecNumber evidence="10">3.4.11.-</ecNumber>
    </recommendedName>
</protein>
<dbReference type="PRINTS" id="PR00932">
    <property type="entry name" value="AMINO1PTASE"/>
</dbReference>
<evidence type="ECO:0000256" key="3">
    <source>
        <dbReference type="ARBA" id="ARBA00022438"/>
    </source>
</evidence>
<evidence type="ECO:0000256" key="1">
    <source>
        <dbReference type="ARBA" id="ARBA00001947"/>
    </source>
</evidence>
<name>A0A9D1N888_9FIRM</name>
<dbReference type="GO" id="GO:0005737">
    <property type="term" value="C:cytoplasm"/>
    <property type="evidence" value="ECO:0007669"/>
    <property type="project" value="UniProtKB-ARBA"/>
</dbReference>
<evidence type="ECO:0000256" key="10">
    <source>
        <dbReference type="RuleBase" id="RU004387"/>
    </source>
</evidence>
<keyword evidence="5 9" id="KW-0479">Metal-binding</keyword>
<dbReference type="FunFam" id="2.30.250.10:FF:000006">
    <property type="entry name" value="Probable M18 family aminopeptidase 1"/>
    <property type="match status" value="1"/>
</dbReference>
<dbReference type="EMBL" id="DVOB01000166">
    <property type="protein sequence ID" value="HIU96619.1"/>
    <property type="molecule type" value="Genomic_DNA"/>
</dbReference>
<accession>A0A9D1N888</accession>
<keyword evidence="4 9" id="KW-0645">Protease</keyword>
<organism evidence="11 12">
    <name type="scientific">Candidatus Allocopromorpha excrementipullorum</name>
    <dbReference type="NCBI Taxonomy" id="2840743"/>
    <lineage>
        <taxon>Bacteria</taxon>
        <taxon>Bacillati</taxon>
        <taxon>Bacillota</taxon>
        <taxon>Clostridia</taxon>
        <taxon>Eubacteriales</taxon>
        <taxon>Eubacteriaceae</taxon>
        <taxon>Eubacteriaceae incertae sedis</taxon>
        <taxon>Candidatus Allocopromorpha</taxon>
    </lineage>
</organism>
<dbReference type="PANTHER" id="PTHR28570:SF2">
    <property type="entry name" value="M18 FAMILY AMINOPEPTIDASE 1-RELATED"/>
    <property type="match status" value="1"/>
</dbReference>
<dbReference type="GO" id="GO:0008237">
    <property type="term" value="F:metallopeptidase activity"/>
    <property type="evidence" value="ECO:0007669"/>
    <property type="project" value="UniProtKB-KW"/>
</dbReference>
<dbReference type="SUPFAM" id="SSF53187">
    <property type="entry name" value="Zn-dependent exopeptidases"/>
    <property type="match status" value="1"/>
</dbReference>
<keyword evidence="7 9" id="KW-0862">Zinc</keyword>
<keyword evidence="8 9" id="KW-0482">Metalloprotease</keyword>
<comment type="similarity">
    <text evidence="2 9">Belongs to the peptidase M18 family.</text>
</comment>
<dbReference type="Pfam" id="PF02127">
    <property type="entry name" value="Peptidase_M18"/>
    <property type="match status" value="1"/>
</dbReference>
<sequence length="465" mass="51673">MERDNIWASYDEGRLEELEKINGLYRECLDQGKTERECVTLTIRMAEEKGYRDLRQLIKDGTEVKAGDKIYAVCMDKSIALFNIGSRPLEEGMNILGAHIDSPRIDVKQNPLYESDELAYLDTHYYGGIKKYQWVTLPLAIHGVVAMKDGSRVEVCVGEKEDEPVFAVTDLLIHLAAKQMEKKAGIVIEGEKLDLLVGSRPAGKKDGVTDKEKEAVKKNILDLLKDRYGMTEEDFVSAELEIVPAGKAREMGFDRSMIMAYGQDDRVCAFTSLFAMLDTESVEKTACCVLVDKEEIGSVGATGMHSRFFENIVAEILLLMGECADIKVRRTLQNSRMLSSDVSAAYDPMYAEVFEKRSSAFFARGPVFNKFTGSRGKSGSNDANAEYIAALRKALDDDEVAYQFAELGKVDAGGGGTIAYIMANYGMEVIDSGVAVLCMHAPWEITSKADVYEAYRGYKAFLKNM</sequence>
<dbReference type="Gene3D" id="2.30.250.10">
    <property type="entry name" value="Aminopeptidase i, Domain 2"/>
    <property type="match status" value="1"/>
</dbReference>
<evidence type="ECO:0000256" key="8">
    <source>
        <dbReference type="ARBA" id="ARBA00023049"/>
    </source>
</evidence>
<dbReference type="GO" id="GO:0004177">
    <property type="term" value="F:aminopeptidase activity"/>
    <property type="evidence" value="ECO:0007669"/>
    <property type="project" value="UniProtKB-KW"/>
</dbReference>
<comment type="caution">
    <text evidence="11">The sequence shown here is derived from an EMBL/GenBank/DDBJ whole genome shotgun (WGS) entry which is preliminary data.</text>
</comment>
<proteinExistence type="inferred from homology"/>
<evidence type="ECO:0000256" key="4">
    <source>
        <dbReference type="ARBA" id="ARBA00022670"/>
    </source>
</evidence>
<dbReference type="AlphaFoldDB" id="A0A9D1N888"/>
<comment type="cofactor">
    <cofactor evidence="1 10">
        <name>Zn(2+)</name>
        <dbReference type="ChEBI" id="CHEBI:29105"/>
    </cofactor>
</comment>
<dbReference type="Gene3D" id="3.40.630.10">
    <property type="entry name" value="Zn peptidases"/>
    <property type="match status" value="1"/>
</dbReference>
<evidence type="ECO:0000256" key="6">
    <source>
        <dbReference type="ARBA" id="ARBA00022801"/>
    </source>
</evidence>
<dbReference type="InterPro" id="IPR023358">
    <property type="entry name" value="Peptidase_M18_dom2"/>
</dbReference>